<keyword evidence="4 10" id="KW-0963">Cytoplasm</keyword>
<evidence type="ECO:0000259" key="12">
    <source>
        <dbReference type="Pfam" id="PF02767"/>
    </source>
</evidence>
<evidence type="ECO:0000256" key="10">
    <source>
        <dbReference type="PIRNR" id="PIRNR000804"/>
    </source>
</evidence>
<evidence type="ECO:0000256" key="9">
    <source>
        <dbReference type="ARBA" id="ARBA00023125"/>
    </source>
</evidence>
<keyword evidence="15" id="KW-1185">Reference proteome</keyword>
<dbReference type="InterPro" id="IPR022637">
    <property type="entry name" value="DNA_polIII_beta_cen"/>
</dbReference>
<evidence type="ECO:0000313" key="15">
    <source>
        <dbReference type="Proteomes" id="UP000588491"/>
    </source>
</evidence>
<evidence type="ECO:0000313" key="14">
    <source>
        <dbReference type="EMBL" id="NMO77569.1"/>
    </source>
</evidence>
<proteinExistence type="inferred from homology"/>
<feature type="domain" description="DNA polymerase III beta sliding clamp central" evidence="12">
    <location>
        <begin position="137"/>
        <end position="248"/>
    </location>
</feature>
<dbReference type="InterPro" id="IPR022635">
    <property type="entry name" value="DNA_polIII_beta_C"/>
</dbReference>
<dbReference type="Pfam" id="PF00712">
    <property type="entry name" value="DNA_pol3_beta"/>
    <property type="match status" value="1"/>
</dbReference>
<keyword evidence="9" id="KW-0238">DNA-binding</keyword>
<evidence type="ECO:0000256" key="7">
    <source>
        <dbReference type="ARBA" id="ARBA00022705"/>
    </source>
</evidence>
<gene>
    <name evidence="14" type="primary">dnaN</name>
    <name evidence="14" type="ORF">HHU08_11240</name>
</gene>
<organism evidence="14 15">
    <name type="scientific">Niallia alba</name>
    <dbReference type="NCBI Taxonomy" id="2729105"/>
    <lineage>
        <taxon>Bacteria</taxon>
        <taxon>Bacillati</taxon>
        <taxon>Bacillota</taxon>
        <taxon>Bacilli</taxon>
        <taxon>Bacillales</taxon>
        <taxon>Bacillaceae</taxon>
        <taxon>Niallia</taxon>
    </lineage>
</organism>
<dbReference type="SUPFAM" id="SSF55979">
    <property type="entry name" value="DNA clamp"/>
    <property type="match status" value="3"/>
</dbReference>
<keyword evidence="7 10" id="KW-0235">DNA replication</keyword>
<dbReference type="Gene3D" id="3.10.150.10">
    <property type="entry name" value="DNA Polymerase III, subunit A, domain 2"/>
    <property type="match status" value="1"/>
</dbReference>
<dbReference type="SMART" id="SM00480">
    <property type="entry name" value="POL3Bc"/>
    <property type="match status" value="1"/>
</dbReference>
<dbReference type="Gene3D" id="3.70.10.10">
    <property type="match status" value="1"/>
</dbReference>
<keyword evidence="6 10" id="KW-0548">Nucleotidyltransferase</keyword>
<dbReference type="GO" id="GO:0003677">
    <property type="term" value="F:DNA binding"/>
    <property type="evidence" value="ECO:0007669"/>
    <property type="project" value="UniProtKB-UniRule"/>
</dbReference>
<dbReference type="Pfam" id="PF02768">
    <property type="entry name" value="DNA_pol3_beta_3"/>
    <property type="match status" value="1"/>
</dbReference>
<dbReference type="GO" id="GO:0005737">
    <property type="term" value="C:cytoplasm"/>
    <property type="evidence" value="ECO:0007669"/>
    <property type="project" value="UniProtKB-SubCell"/>
</dbReference>
<dbReference type="GO" id="GO:0003887">
    <property type="term" value="F:DNA-directed DNA polymerase activity"/>
    <property type="evidence" value="ECO:0007669"/>
    <property type="project" value="UniProtKB-UniRule"/>
</dbReference>
<dbReference type="PANTHER" id="PTHR30478">
    <property type="entry name" value="DNA POLYMERASE III SUBUNIT BETA"/>
    <property type="match status" value="1"/>
</dbReference>
<dbReference type="Pfam" id="PF02767">
    <property type="entry name" value="DNA_pol3_beta_2"/>
    <property type="match status" value="1"/>
</dbReference>
<evidence type="ECO:0000259" key="13">
    <source>
        <dbReference type="Pfam" id="PF02768"/>
    </source>
</evidence>
<dbReference type="GO" id="GO:0008408">
    <property type="term" value="F:3'-5' exonuclease activity"/>
    <property type="evidence" value="ECO:0007669"/>
    <property type="project" value="InterPro"/>
</dbReference>
<dbReference type="NCBIfam" id="TIGR00663">
    <property type="entry name" value="dnan"/>
    <property type="match status" value="1"/>
</dbReference>
<comment type="subunit">
    <text evidence="10">Forms a ring-shaped head-to-tail homodimer around DNA.</text>
</comment>
<evidence type="ECO:0000256" key="4">
    <source>
        <dbReference type="ARBA" id="ARBA00022490"/>
    </source>
</evidence>
<comment type="similarity">
    <text evidence="2 10">Belongs to the beta sliding clamp family.</text>
</comment>
<dbReference type="RefSeq" id="WP_169189662.1">
    <property type="nucleotide sequence ID" value="NZ_JABBPK010000001.1"/>
</dbReference>
<dbReference type="InterPro" id="IPR022634">
    <property type="entry name" value="DNA_polIII_beta_N"/>
</dbReference>
<evidence type="ECO:0000256" key="6">
    <source>
        <dbReference type="ARBA" id="ARBA00022695"/>
    </source>
</evidence>
<dbReference type="AlphaFoldDB" id="A0A7Y0PNK4"/>
<dbReference type="InterPro" id="IPR001001">
    <property type="entry name" value="DNA_polIII_beta"/>
</dbReference>
<accession>A0A7Y0PNK4</accession>
<dbReference type="EMBL" id="JABBPK010000001">
    <property type="protein sequence ID" value="NMO77569.1"/>
    <property type="molecule type" value="Genomic_DNA"/>
</dbReference>
<dbReference type="GO" id="GO:0006271">
    <property type="term" value="P:DNA strand elongation involved in DNA replication"/>
    <property type="evidence" value="ECO:0007669"/>
    <property type="project" value="TreeGrafter"/>
</dbReference>
<comment type="caution">
    <text evidence="14">The sequence shown here is derived from an EMBL/GenBank/DDBJ whole genome shotgun (WGS) entry which is preliminary data.</text>
</comment>
<dbReference type="PANTHER" id="PTHR30478:SF0">
    <property type="entry name" value="BETA SLIDING CLAMP"/>
    <property type="match status" value="1"/>
</dbReference>
<protein>
    <recommendedName>
        <fullName evidence="3 10">Beta sliding clamp</fullName>
    </recommendedName>
</protein>
<evidence type="ECO:0000256" key="2">
    <source>
        <dbReference type="ARBA" id="ARBA00010752"/>
    </source>
</evidence>
<keyword evidence="8 10" id="KW-0239">DNA-directed DNA polymerase</keyword>
<reference evidence="14 15" key="1">
    <citation type="submission" date="2020-04" db="EMBL/GenBank/DDBJ databases">
        <title>Bacillus sp. UniB3 isolated from commercial digestive syrup.</title>
        <authorList>
            <person name="Thorat V."/>
            <person name="Kirdat K."/>
            <person name="Tiwarekar B."/>
            <person name="Yadav A."/>
        </authorList>
    </citation>
    <scope>NUCLEOTIDE SEQUENCE [LARGE SCALE GENOMIC DNA]</scope>
    <source>
        <strain evidence="14 15">UniB3</strain>
    </source>
</reference>
<dbReference type="CDD" id="cd00140">
    <property type="entry name" value="beta_clamp"/>
    <property type="match status" value="1"/>
</dbReference>
<evidence type="ECO:0000256" key="3">
    <source>
        <dbReference type="ARBA" id="ARBA00021035"/>
    </source>
</evidence>
<evidence type="ECO:0000256" key="5">
    <source>
        <dbReference type="ARBA" id="ARBA00022679"/>
    </source>
</evidence>
<evidence type="ECO:0000256" key="1">
    <source>
        <dbReference type="ARBA" id="ARBA00004496"/>
    </source>
</evidence>
<keyword evidence="5 10" id="KW-0808">Transferase</keyword>
<evidence type="ECO:0000256" key="8">
    <source>
        <dbReference type="ARBA" id="ARBA00022932"/>
    </source>
</evidence>
<comment type="function">
    <text evidence="10">Confers DNA tethering and processivity to DNA polymerases and other proteins. Acts as a clamp, forming a ring around DNA (a reaction catalyzed by the clamp-loading complex) which diffuses in an ATP-independent manner freely and bidirectionally along dsDNA. Initially characterized for its ability to contact the catalytic subunit of DNA polymerase III (Pol III), a complex, multichain enzyme responsible for most of the replicative synthesis in bacteria; Pol III exhibits 3'-5' exonuclease proofreading activity. The beta chain is required for initiation of replication as well as for processivity of DNA replication.</text>
</comment>
<dbReference type="GO" id="GO:0009360">
    <property type="term" value="C:DNA polymerase III complex"/>
    <property type="evidence" value="ECO:0007669"/>
    <property type="project" value="InterPro"/>
</dbReference>
<dbReference type="InterPro" id="IPR046938">
    <property type="entry name" value="DNA_clamp_sf"/>
</dbReference>
<evidence type="ECO:0000259" key="11">
    <source>
        <dbReference type="Pfam" id="PF00712"/>
    </source>
</evidence>
<feature type="domain" description="DNA polymerase III beta sliding clamp C-terminal" evidence="13">
    <location>
        <begin position="252"/>
        <end position="374"/>
    </location>
</feature>
<sequence>MEFIVDSECLNRAIADVNKAVSQKTPFPILSGIKIIANKESVIVIGSNADIIIEKVIPLEMDGINVLEVKEIGSVVLSAKYLSELVRKLPDKIHLTVNEKQIATLKVEEVITTINGFQSEEYPRLPQIDEMKHIKMHSTDLIEMIKQTAFAVSKSEARPVLSGVNMLFKDSKLTCIATNSHRLAWKELTIDSHVSGSFIVPSKSLMELSKLIQNVSGFIDLFVTDSYIVFKTNLTSLYSRLIEGNYPNVSGLFPKNARTIITVNTKQFLKGVDRACLFASEWKNNNVYLEIKKDTKLKITSNSSEIGKIEETQTINKLDGETDLSISLDGSFLLEALKVIKEEEIRISFGGSMRPVLMEPVGNNTSLHLISPVRSY</sequence>
<dbReference type="Proteomes" id="UP000588491">
    <property type="component" value="Unassembled WGS sequence"/>
</dbReference>
<dbReference type="PIRSF" id="PIRSF000804">
    <property type="entry name" value="DNA_pol_III_b"/>
    <property type="match status" value="1"/>
</dbReference>
<name>A0A7Y0PNK4_9BACI</name>
<comment type="subcellular location">
    <subcellularLocation>
        <location evidence="1 10">Cytoplasm</location>
    </subcellularLocation>
</comment>
<feature type="domain" description="DNA polymerase III beta sliding clamp N-terminal" evidence="11">
    <location>
        <begin position="1"/>
        <end position="126"/>
    </location>
</feature>